<reference evidence="1" key="1">
    <citation type="submission" date="2022-08" db="UniProtKB">
        <authorList>
            <consortium name="EnsemblMetazoa"/>
        </authorList>
    </citation>
    <scope>IDENTIFICATION</scope>
    <source>
        <strain evidence="1">EBRO</strain>
    </source>
</reference>
<dbReference type="VEuPathDB" id="VectorBase:AATE009640"/>
<dbReference type="EnsemblMetazoa" id="AATE009640-RA">
    <property type="protein sequence ID" value="AATE009640-PA.1"/>
    <property type="gene ID" value="AATE009640"/>
</dbReference>
<name>A0A182J1M6_ANOAO</name>
<proteinExistence type="predicted"/>
<sequence length="280" mass="30139">MWYTRSLVMRKLMLHLAHTFCADSVKVLMAEGSSVERMAAAAGLRINPSTSGSIGPFGPLCLAGDEDLRASESPSAPPDAGLPGLGDRNGPYSYARKPAPDVCEPGLSEIGGLVEGQLCRSGLSGGSGDSVGTLTLVTFENALRGSSPGWNSPRTRLPNGCSKQIRQPLVTSRKYLFVLLVLLLLLLVVVVEGIGKLLLLVTLRFDQKRPLAADRRVEHVEVEVPFGDVIRQLLVRQHQKGDIERTLARGCPTRTAKVGKFRRALAVVMLVLGKRHLSAT</sequence>
<organism evidence="1">
    <name type="scientific">Anopheles atroparvus</name>
    <name type="common">European mosquito</name>
    <dbReference type="NCBI Taxonomy" id="41427"/>
    <lineage>
        <taxon>Eukaryota</taxon>
        <taxon>Metazoa</taxon>
        <taxon>Ecdysozoa</taxon>
        <taxon>Arthropoda</taxon>
        <taxon>Hexapoda</taxon>
        <taxon>Insecta</taxon>
        <taxon>Pterygota</taxon>
        <taxon>Neoptera</taxon>
        <taxon>Endopterygota</taxon>
        <taxon>Diptera</taxon>
        <taxon>Nematocera</taxon>
        <taxon>Culicoidea</taxon>
        <taxon>Culicidae</taxon>
        <taxon>Anophelinae</taxon>
        <taxon>Anopheles</taxon>
    </lineage>
</organism>
<accession>A0A182J1M6</accession>
<evidence type="ECO:0000313" key="1">
    <source>
        <dbReference type="EnsemblMetazoa" id="AATE009640-PA.1"/>
    </source>
</evidence>
<protein>
    <submittedName>
        <fullName evidence="1">Uncharacterized protein</fullName>
    </submittedName>
</protein>
<dbReference type="AlphaFoldDB" id="A0A182J1M6"/>